<name>A0AAW0NSR3_9GOBI</name>
<reference evidence="6" key="1">
    <citation type="submission" date="2024-04" db="EMBL/GenBank/DDBJ databases">
        <title>Salinicola lusitanus LLJ914,a marine bacterium isolated from the Okinawa Trough.</title>
        <authorList>
            <person name="Li J."/>
        </authorList>
    </citation>
    <scope>NUCLEOTIDE SEQUENCE [LARGE SCALE GENOMIC DNA]</scope>
</reference>
<evidence type="ECO:0000313" key="6">
    <source>
        <dbReference type="Proteomes" id="UP001460270"/>
    </source>
</evidence>
<dbReference type="GO" id="GO:0003777">
    <property type="term" value="F:microtubule motor activity"/>
    <property type="evidence" value="ECO:0007669"/>
    <property type="project" value="InterPro"/>
</dbReference>
<dbReference type="InterPro" id="IPR027640">
    <property type="entry name" value="Kinesin-like_fam"/>
</dbReference>
<evidence type="ECO:0000256" key="1">
    <source>
        <dbReference type="ARBA" id="ARBA00022741"/>
    </source>
</evidence>
<keyword evidence="6" id="KW-1185">Reference proteome</keyword>
<keyword evidence="4" id="KW-0812">Transmembrane</keyword>
<dbReference type="Gene3D" id="3.40.850.10">
    <property type="entry name" value="Kinesin motor domain"/>
    <property type="match status" value="1"/>
</dbReference>
<accession>A0AAW0NSR3</accession>
<keyword evidence="4" id="KW-0472">Membrane</keyword>
<feature type="compositionally biased region" description="Basic and acidic residues" evidence="3">
    <location>
        <begin position="57"/>
        <end position="81"/>
    </location>
</feature>
<dbReference type="InterPro" id="IPR036961">
    <property type="entry name" value="Kinesin_motor_dom_sf"/>
</dbReference>
<proteinExistence type="predicted"/>
<feature type="compositionally biased region" description="Basic residues" evidence="3">
    <location>
        <begin position="119"/>
        <end position="136"/>
    </location>
</feature>
<feature type="region of interest" description="Disordered" evidence="3">
    <location>
        <begin position="42"/>
        <end position="139"/>
    </location>
</feature>
<feature type="transmembrane region" description="Helical" evidence="4">
    <location>
        <begin position="148"/>
        <end position="166"/>
    </location>
</feature>
<keyword evidence="1" id="KW-0547">Nucleotide-binding</keyword>
<protein>
    <submittedName>
        <fullName evidence="5">Uncharacterized protein</fullName>
    </submittedName>
</protein>
<dbReference type="PANTHER" id="PTHR21608:SF6">
    <property type="entry name" value="KINESIN-LIKE PROTEIN KIF26A"/>
    <property type="match status" value="1"/>
</dbReference>
<dbReference type="GO" id="GO:0005524">
    <property type="term" value="F:ATP binding"/>
    <property type="evidence" value="ECO:0007669"/>
    <property type="project" value="UniProtKB-KW"/>
</dbReference>
<dbReference type="EMBL" id="JBBPFD010000012">
    <property type="protein sequence ID" value="KAK7904730.1"/>
    <property type="molecule type" value="Genomic_DNA"/>
</dbReference>
<keyword evidence="4" id="KW-1133">Transmembrane helix</keyword>
<dbReference type="GO" id="GO:0007018">
    <property type="term" value="P:microtubule-based movement"/>
    <property type="evidence" value="ECO:0007669"/>
    <property type="project" value="InterPro"/>
</dbReference>
<evidence type="ECO:0000256" key="4">
    <source>
        <dbReference type="SAM" id="Phobius"/>
    </source>
</evidence>
<keyword evidence="2" id="KW-0067">ATP-binding</keyword>
<dbReference type="Proteomes" id="UP001460270">
    <property type="component" value="Unassembled WGS sequence"/>
</dbReference>
<organism evidence="5 6">
    <name type="scientific">Mugilogobius chulae</name>
    <name type="common">yellowstripe goby</name>
    <dbReference type="NCBI Taxonomy" id="88201"/>
    <lineage>
        <taxon>Eukaryota</taxon>
        <taxon>Metazoa</taxon>
        <taxon>Chordata</taxon>
        <taxon>Craniata</taxon>
        <taxon>Vertebrata</taxon>
        <taxon>Euteleostomi</taxon>
        <taxon>Actinopterygii</taxon>
        <taxon>Neopterygii</taxon>
        <taxon>Teleostei</taxon>
        <taxon>Neoteleostei</taxon>
        <taxon>Acanthomorphata</taxon>
        <taxon>Gobiaria</taxon>
        <taxon>Gobiiformes</taxon>
        <taxon>Gobioidei</taxon>
        <taxon>Gobiidae</taxon>
        <taxon>Gobionellinae</taxon>
        <taxon>Mugilogobius</taxon>
    </lineage>
</organism>
<evidence type="ECO:0000256" key="2">
    <source>
        <dbReference type="ARBA" id="ARBA00022840"/>
    </source>
</evidence>
<dbReference type="PANTHER" id="PTHR21608">
    <property type="entry name" value="KINESIN-LIKE PROTEIN CG14535"/>
    <property type="match status" value="1"/>
</dbReference>
<gene>
    <name evidence="5" type="ORF">WMY93_017337</name>
</gene>
<evidence type="ECO:0000256" key="3">
    <source>
        <dbReference type="SAM" id="MobiDB-lite"/>
    </source>
</evidence>
<dbReference type="AlphaFoldDB" id="A0AAW0NSR3"/>
<sequence length="479" mass="52440">MQKQRRERERESCLLAPFMRMHFHPAESHTHSLLAAVLSKHPGPLKKRGAPSGEKGAGLRKEKQSERGREREREGGRERSHPWKSAEQSGVLLLSRSSPLPDPAAENSGQPDRQSLERIKRKREREREGKLKKRRTQPVGKTALDPRLAVYSPLLLLLLLLLTPAVDQMYDQSHDPSRMLSHIRQLPGDWSPSWFAIIIPSTASVFADCALGLSLQGVSAPGEGEGAPRDAVLADPLRTWNHYTSLAGWLASPCRHPTEILLGGCGECVRTNAVSCSVIVSVSDSEHLAAQKLNLSSKRKKHQSSLLHAHEPSIYPTNFSGILQALPPPAPPCLLRAVSKVKDNPGMGKVKVMMRICPSLEATDSGSESQSFLKVDSRKKQVTLYDPASSPHSSSGHRRSATVAVPKIFAFDAVFTQDASQGHSLLVRFQQLASFKPAGNDLNPPELYVPSPFHRAAISITPSTPAEIRGKGHAPVYCA</sequence>
<comment type="caution">
    <text evidence="5">The sequence shown here is derived from an EMBL/GenBank/DDBJ whole genome shotgun (WGS) entry which is preliminary data.</text>
</comment>
<evidence type="ECO:0000313" key="5">
    <source>
        <dbReference type="EMBL" id="KAK7904730.1"/>
    </source>
</evidence>